<dbReference type="EMBL" id="HG001736">
    <property type="protein sequence ID" value="CDF35590.1"/>
    <property type="molecule type" value="Genomic_DNA"/>
</dbReference>
<dbReference type="GeneID" id="17323125"/>
<evidence type="ECO:0000313" key="1">
    <source>
        <dbReference type="EMBL" id="CDF35590.1"/>
    </source>
</evidence>
<dbReference type="RefSeq" id="XP_005715409.1">
    <property type="nucleotide sequence ID" value="XM_005715352.1"/>
</dbReference>
<keyword evidence="2" id="KW-1185">Reference proteome</keyword>
<reference evidence="2" key="1">
    <citation type="journal article" date="2013" name="Proc. Natl. Acad. Sci. U.S.A.">
        <title>Genome structure and metabolic features in the red seaweed Chondrus crispus shed light on evolution of the Archaeplastida.</title>
        <authorList>
            <person name="Collen J."/>
            <person name="Porcel B."/>
            <person name="Carre W."/>
            <person name="Ball S.G."/>
            <person name="Chaparro C."/>
            <person name="Tonon T."/>
            <person name="Barbeyron T."/>
            <person name="Michel G."/>
            <person name="Noel B."/>
            <person name="Valentin K."/>
            <person name="Elias M."/>
            <person name="Artiguenave F."/>
            <person name="Arun A."/>
            <person name="Aury J.M."/>
            <person name="Barbosa-Neto J.F."/>
            <person name="Bothwell J.H."/>
            <person name="Bouget F.Y."/>
            <person name="Brillet L."/>
            <person name="Cabello-Hurtado F."/>
            <person name="Capella-Gutierrez S."/>
            <person name="Charrier B."/>
            <person name="Cladiere L."/>
            <person name="Cock J.M."/>
            <person name="Coelho S.M."/>
            <person name="Colleoni C."/>
            <person name="Czjzek M."/>
            <person name="Da Silva C."/>
            <person name="Delage L."/>
            <person name="Denoeud F."/>
            <person name="Deschamps P."/>
            <person name="Dittami S.M."/>
            <person name="Gabaldon T."/>
            <person name="Gachon C.M."/>
            <person name="Groisillier A."/>
            <person name="Herve C."/>
            <person name="Jabbari K."/>
            <person name="Katinka M."/>
            <person name="Kloareg B."/>
            <person name="Kowalczyk N."/>
            <person name="Labadie K."/>
            <person name="Leblanc C."/>
            <person name="Lopez P.J."/>
            <person name="McLachlan D.H."/>
            <person name="Meslet-Cladiere L."/>
            <person name="Moustafa A."/>
            <person name="Nehr Z."/>
            <person name="Nyvall Collen P."/>
            <person name="Panaud O."/>
            <person name="Partensky F."/>
            <person name="Poulain J."/>
            <person name="Rensing S.A."/>
            <person name="Rousvoal S."/>
            <person name="Samson G."/>
            <person name="Symeonidi A."/>
            <person name="Weissenbach J."/>
            <person name="Zambounis A."/>
            <person name="Wincker P."/>
            <person name="Boyen C."/>
        </authorList>
    </citation>
    <scope>NUCLEOTIDE SEQUENCE [LARGE SCALE GENOMIC DNA]</scope>
    <source>
        <strain evidence="2">cv. Stackhouse</strain>
    </source>
</reference>
<gene>
    <name evidence="1" type="ORF">CHC_T00004112001</name>
</gene>
<evidence type="ECO:0000313" key="2">
    <source>
        <dbReference type="Proteomes" id="UP000012073"/>
    </source>
</evidence>
<dbReference type="KEGG" id="ccp:CHC_T00004112001"/>
<organism evidence="1 2">
    <name type="scientific">Chondrus crispus</name>
    <name type="common">Carrageen Irish moss</name>
    <name type="synonym">Polymorpha crispa</name>
    <dbReference type="NCBI Taxonomy" id="2769"/>
    <lineage>
        <taxon>Eukaryota</taxon>
        <taxon>Rhodophyta</taxon>
        <taxon>Florideophyceae</taxon>
        <taxon>Rhodymeniophycidae</taxon>
        <taxon>Gigartinales</taxon>
        <taxon>Gigartinaceae</taxon>
        <taxon>Chondrus</taxon>
    </lineage>
</organism>
<protein>
    <submittedName>
        <fullName evidence="1">Uncharacterized protein</fullName>
    </submittedName>
</protein>
<proteinExistence type="predicted"/>
<sequence>MTTSLKTIRSFHFAFQTWHASHLLENQRWSGWKCTSLGHSTESYVHYEMRAKGR</sequence>
<dbReference type="AlphaFoldDB" id="R7QDU3"/>
<accession>R7QDU3</accession>
<dbReference type="Proteomes" id="UP000012073">
    <property type="component" value="Unassembled WGS sequence"/>
</dbReference>
<dbReference type="Gramene" id="CDF35590">
    <property type="protein sequence ID" value="CDF35590"/>
    <property type="gene ID" value="CHC_T00004112001"/>
</dbReference>
<name>R7QDU3_CHOCR</name>